<organism evidence="1 2">
    <name type="scientific">Polynucleobacter meluiroseus</name>
    <dbReference type="NCBI Taxonomy" id="1938814"/>
    <lineage>
        <taxon>Bacteria</taxon>
        <taxon>Pseudomonadati</taxon>
        <taxon>Pseudomonadota</taxon>
        <taxon>Betaproteobacteria</taxon>
        <taxon>Burkholderiales</taxon>
        <taxon>Burkholderiaceae</taxon>
        <taxon>Polynucleobacter</taxon>
    </lineage>
</organism>
<proteinExistence type="predicted"/>
<dbReference type="AlphaFoldDB" id="A0A240E1F9"/>
<dbReference type="RefSeq" id="WP_096672457.1">
    <property type="nucleotide sequence ID" value="NZ_OANS01000002.1"/>
</dbReference>
<sequence>MSVSIESTLILEMSAAYNAHFMQNANAGEALVHMMEMCNSLHPKLRSVNPKEVLALLAMGKTFTSRAQLRNFAVDVIVYLVGDVVGSKYSHSELIEVTQQKITS</sequence>
<name>A0A240E1F9_9BURK</name>
<accession>A0A240E1F9</accession>
<dbReference type="EMBL" id="OANS01000002">
    <property type="protein sequence ID" value="SNX28341.1"/>
    <property type="molecule type" value="Genomic_DNA"/>
</dbReference>
<protein>
    <submittedName>
        <fullName evidence="1">Uncharacterized protein</fullName>
    </submittedName>
</protein>
<evidence type="ECO:0000313" key="1">
    <source>
        <dbReference type="EMBL" id="SNX28341.1"/>
    </source>
</evidence>
<reference evidence="2" key="1">
    <citation type="submission" date="2017-08" db="EMBL/GenBank/DDBJ databases">
        <authorList>
            <person name="Varghese N."/>
            <person name="Submissions S."/>
        </authorList>
    </citation>
    <scope>NUCLEOTIDE SEQUENCE [LARGE SCALE GENOMIC DNA]</scope>
    <source>
        <strain evidence="2">AP-Melu-1000-B4</strain>
    </source>
</reference>
<evidence type="ECO:0000313" key="2">
    <source>
        <dbReference type="Proteomes" id="UP000218069"/>
    </source>
</evidence>
<dbReference type="Proteomes" id="UP000218069">
    <property type="component" value="Unassembled WGS sequence"/>
</dbReference>
<keyword evidence="2" id="KW-1185">Reference proteome</keyword>
<dbReference type="OrthoDB" id="9840988at2"/>
<gene>
    <name evidence="1" type="ORF">SAMN06295945_0669</name>
</gene>